<protein>
    <submittedName>
        <fullName evidence="2">Haloalkane dehalogenase</fullName>
    </submittedName>
</protein>
<dbReference type="InterPro" id="IPR029058">
    <property type="entry name" value="AB_hydrolase_fold"/>
</dbReference>
<feature type="domain" description="AB hydrolase-1" evidence="1">
    <location>
        <begin position="42"/>
        <end position="284"/>
    </location>
</feature>
<dbReference type="GO" id="GO:0016020">
    <property type="term" value="C:membrane"/>
    <property type="evidence" value="ECO:0007669"/>
    <property type="project" value="TreeGrafter"/>
</dbReference>
<dbReference type="Proteomes" id="UP000030700">
    <property type="component" value="Unassembled WGS sequence"/>
</dbReference>
<gene>
    <name evidence="2" type="ORF">U14_02241</name>
</gene>
<dbReference type="HOGENOM" id="CLU_020336_13_3_0"/>
<evidence type="ECO:0000313" key="2">
    <source>
        <dbReference type="EMBL" id="GAK50999.1"/>
    </source>
</evidence>
<keyword evidence="3" id="KW-1185">Reference proteome</keyword>
<dbReference type="EMBL" id="DF820456">
    <property type="protein sequence ID" value="GAK50999.1"/>
    <property type="molecule type" value="Genomic_DNA"/>
</dbReference>
<dbReference type="AlphaFoldDB" id="A0A0S6VU59"/>
<dbReference type="InterPro" id="IPR000073">
    <property type="entry name" value="AB_hydrolase_1"/>
</dbReference>
<proteinExistence type="predicted"/>
<sequence>MRHTSNKIESILQNTGYQFPSHWMDLDGVSYHYIDEGPRDAPVLLMVHGNPTWSFYFRRLIAEFARDFRVIAPDHVGCGFSEKPQQYAYTLEQHIINLERLCFHLDLRQMTLVLHDWGGAIGMGYAVRHPEAIQRFVLFNTGAFFVPVIPFRISICRIPVVGEALVRGLNGFARAALWYATSQSERFTTEVKAGYLAPYANWHDRIALYRFVKDIPMEDTHPTRRTLNEIDKESPRFQHHPMLILWGKDDFCFTERDFLPEWRRRFPDAEVHVLEHAGHYVVEDAHERIIPLMSKFLERDRPAVKEANPS</sequence>
<dbReference type="Gene3D" id="3.40.50.1820">
    <property type="entry name" value="alpha/beta hydrolase"/>
    <property type="match status" value="1"/>
</dbReference>
<dbReference type="PANTHER" id="PTHR43798:SF24">
    <property type="entry name" value="CIS-3-ALKYL-4-ALKYLOXETAN-2-ONE DECARBOXYLASE"/>
    <property type="match status" value="1"/>
</dbReference>
<dbReference type="Pfam" id="PF00561">
    <property type="entry name" value="Abhydrolase_1"/>
    <property type="match status" value="1"/>
</dbReference>
<dbReference type="PRINTS" id="PR00111">
    <property type="entry name" value="ABHYDROLASE"/>
</dbReference>
<reference evidence="2" key="1">
    <citation type="journal article" date="2015" name="PeerJ">
        <title>First genomic representation of candidate bacterial phylum KSB3 points to enhanced environmental sensing as a trigger of wastewater bulking.</title>
        <authorList>
            <person name="Sekiguchi Y."/>
            <person name="Ohashi A."/>
            <person name="Parks D.H."/>
            <person name="Yamauchi T."/>
            <person name="Tyson G.W."/>
            <person name="Hugenholtz P."/>
        </authorList>
    </citation>
    <scope>NUCLEOTIDE SEQUENCE [LARGE SCALE GENOMIC DNA]</scope>
</reference>
<dbReference type="SUPFAM" id="SSF53474">
    <property type="entry name" value="alpha/beta-Hydrolases"/>
    <property type="match status" value="1"/>
</dbReference>
<organism evidence="2">
    <name type="scientific">Candidatus Moduliflexus flocculans</name>
    <dbReference type="NCBI Taxonomy" id="1499966"/>
    <lineage>
        <taxon>Bacteria</taxon>
        <taxon>Candidatus Moduliflexota</taxon>
        <taxon>Candidatus Moduliflexia</taxon>
        <taxon>Candidatus Moduliflexales</taxon>
        <taxon>Candidatus Moduliflexaceae</taxon>
    </lineage>
</organism>
<dbReference type="STRING" id="1499966.U14_02241"/>
<name>A0A0S6VU59_9BACT</name>
<evidence type="ECO:0000313" key="3">
    <source>
        <dbReference type="Proteomes" id="UP000030700"/>
    </source>
</evidence>
<dbReference type="PANTHER" id="PTHR43798">
    <property type="entry name" value="MONOACYLGLYCEROL LIPASE"/>
    <property type="match status" value="1"/>
</dbReference>
<dbReference type="InterPro" id="IPR050266">
    <property type="entry name" value="AB_hydrolase_sf"/>
</dbReference>
<evidence type="ECO:0000259" key="1">
    <source>
        <dbReference type="Pfam" id="PF00561"/>
    </source>
</evidence>
<accession>A0A0S6VU59</accession>